<keyword evidence="3" id="KW-1185">Reference proteome</keyword>
<dbReference type="RefSeq" id="WP_253963176.1">
    <property type="nucleotide sequence ID" value="NZ_JALHBS010000021.1"/>
</dbReference>
<accession>A0A9X2KH34</accession>
<protein>
    <submittedName>
        <fullName evidence="2">Type II toxin-antitoxin system VapC family toxin</fullName>
    </submittedName>
</protein>
<evidence type="ECO:0000313" key="2">
    <source>
        <dbReference type="EMBL" id="MCP3054297.1"/>
    </source>
</evidence>
<evidence type="ECO:0000313" key="3">
    <source>
        <dbReference type="Proteomes" id="UP001155220"/>
    </source>
</evidence>
<reference evidence="2" key="1">
    <citation type="submission" date="2022-03" db="EMBL/GenBank/DDBJ databases">
        <title>Aurantimonas Liuensis sp. Nov., isolated from the hadal seawater of the Mariana Trench.</title>
        <authorList>
            <person name="Liu R."/>
        </authorList>
    </citation>
    <scope>NUCLEOTIDE SEQUENCE</scope>
    <source>
        <strain evidence="2">LRZ36</strain>
    </source>
</reference>
<dbReference type="InterPro" id="IPR002716">
    <property type="entry name" value="PIN_dom"/>
</dbReference>
<dbReference type="InterPro" id="IPR029060">
    <property type="entry name" value="PIN-like_dom_sf"/>
</dbReference>
<gene>
    <name evidence="2" type="ORF">MJ956_03930</name>
</gene>
<dbReference type="Proteomes" id="UP001155220">
    <property type="component" value="Unassembled WGS sequence"/>
</dbReference>
<dbReference type="Pfam" id="PF01850">
    <property type="entry name" value="PIN"/>
    <property type="match status" value="1"/>
</dbReference>
<name>A0A9X2KH34_9HYPH</name>
<organism evidence="2 3">
    <name type="scientific">Aurantimonas marianensis</name>
    <dbReference type="NCBI Taxonomy" id="2920428"/>
    <lineage>
        <taxon>Bacteria</taxon>
        <taxon>Pseudomonadati</taxon>
        <taxon>Pseudomonadota</taxon>
        <taxon>Alphaproteobacteria</taxon>
        <taxon>Hyphomicrobiales</taxon>
        <taxon>Aurantimonadaceae</taxon>
        <taxon>Aurantimonas</taxon>
    </lineage>
</organism>
<dbReference type="Gene3D" id="3.40.50.1010">
    <property type="entry name" value="5'-nuclease"/>
    <property type="match status" value="1"/>
</dbReference>
<evidence type="ECO:0000259" key="1">
    <source>
        <dbReference type="Pfam" id="PF01850"/>
    </source>
</evidence>
<dbReference type="AlphaFoldDB" id="A0A9X2KH34"/>
<dbReference type="CDD" id="cd18683">
    <property type="entry name" value="PIN_VapC-like"/>
    <property type="match status" value="1"/>
</dbReference>
<comment type="caution">
    <text evidence="2">The sequence shown here is derived from an EMBL/GenBank/DDBJ whole genome shotgun (WGS) entry which is preliminary data.</text>
</comment>
<dbReference type="PANTHER" id="PTHR39664:SF2">
    <property type="entry name" value="NUCLEIC ACID-BINDING PROTEIN, CONTAINING PIN DOMAIN-RELATED"/>
    <property type="match status" value="1"/>
</dbReference>
<feature type="domain" description="PIN" evidence="1">
    <location>
        <begin position="6"/>
        <end position="124"/>
    </location>
</feature>
<proteinExistence type="predicted"/>
<dbReference type="PANTHER" id="PTHR39664">
    <property type="match status" value="1"/>
</dbReference>
<dbReference type="SUPFAM" id="SSF88723">
    <property type="entry name" value="PIN domain-like"/>
    <property type="match status" value="1"/>
</dbReference>
<dbReference type="EMBL" id="JALHBS010000021">
    <property type="protein sequence ID" value="MCP3054297.1"/>
    <property type="molecule type" value="Genomic_DNA"/>
</dbReference>
<sequence length="134" mass="15075">MNVVGIDTNVLLRALLNDDSVQSPAARRFLSKLTPTEQGFVGVPVILELFWVLRTRYQLPRNELSQTLFELLEAGSLIFEDFDTIVRCLSMFEEGNVDFSDAVIAERHHGQGCARTVTFDRNAARDLASMELLT</sequence>